<keyword evidence="1" id="KW-0732">Signal</keyword>
<sequence>MRIRRLLLAALLTLHLCGMRDPFQPPPDTCQTAQLGNWHFHGAVTGEQSTGIVRDDTGHWYRLITGETLPTGWRVVAIHQDEMLIEVGEECTPAQWRWQREGTQHAKMDSERDAL</sequence>
<evidence type="ECO:0000256" key="1">
    <source>
        <dbReference type="SAM" id="SignalP"/>
    </source>
</evidence>
<dbReference type="AlphaFoldDB" id="A0A1G4ZAL3"/>
<gene>
    <name evidence="2" type="ORF">SAMN02927897_04372</name>
</gene>
<dbReference type="Proteomes" id="UP000183569">
    <property type="component" value="Unassembled WGS sequence"/>
</dbReference>
<feature type="signal peptide" evidence="1">
    <location>
        <begin position="1"/>
        <end position="20"/>
    </location>
</feature>
<dbReference type="GeneID" id="23843256"/>
<evidence type="ECO:0000313" key="2">
    <source>
        <dbReference type="EMBL" id="SCX62724.1"/>
    </source>
</evidence>
<dbReference type="InterPro" id="IPR019684">
    <property type="entry name" value="HofP"/>
</dbReference>
<comment type="caution">
    <text evidence="2">The sequence shown here is derived from an EMBL/GenBank/DDBJ whole genome shotgun (WGS) entry which is preliminary data.</text>
</comment>
<dbReference type="RefSeq" id="WP_017459850.1">
    <property type="nucleotide sequence ID" value="NZ_CP016337.1"/>
</dbReference>
<name>A0A1G4ZAL3_9ENTR</name>
<organism evidence="2 3">
    <name type="scientific">Kosakonia sacchari</name>
    <dbReference type="NCBI Taxonomy" id="1158459"/>
    <lineage>
        <taxon>Bacteria</taxon>
        <taxon>Pseudomonadati</taxon>
        <taxon>Pseudomonadota</taxon>
        <taxon>Gammaproteobacteria</taxon>
        <taxon>Enterobacterales</taxon>
        <taxon>Enterobacteriaceae</taxon>
        <taxon>Kosakonia</taxon>
    </lineage>
</organism>
<evidence type="ECO:0000313" key="3">
    <source>
        <dbReference type="Proteomes" id="UP000183569"/>
    </source>
</evidence>
<feature type="chain" id="PRO_5032663232" evidence="1">
    <location>
        <begin position="21"/>
        <end position="115"/>
    </location>
</feature>
<dbReference type="EMBL" id="FMUI01000020">
    <property type="protein sequence ID" value="SCX62724.1"/>
    <property type="molecule type" value="Genomic_DNA"/>
</dbReference>
<proteinExistence type="predicted"/>
<reference evidence="2 3" key="1">
    <citation type="submission" date="2016-10" db="EMBL/GenBank/DDBJ databases">
        <authorList>
            <person name="Varghese N."/>
            <person name="Submissions S."/>
        </authorList>
    </citation>
    <scope>NUCLEOTIDE SEQUENCE [LARGE SCALE GENOMIC DNA]</scope>
    <source>
        <strain evidence="2 3">CGMCC 1.12102</strain>
    </source>
</reference>
<accession>A0A1G4ZAL3</accession>
<dbReference type="Pfam" id="PF10748">
    <property type="entry name" value="HofP"/>
    <property type="match status" value="1"/>
</dbReference>
<protein>
    <submittedName>
        <fullName evidence="2">Pilus assembly protein HofP</fullName>
    </submittedName>
</protein>